<dbReference type="Proteomes" id="UP001143364">
    <property type="component" value="Unassembled WGS sequence"/>
</dbReference>
<gene>
    <name evidence="3" type="ORF">GCM10008171_09680</name>
</gene>
<keyword evidence="4" id="KW-1185">Reference proteome</keyword>
<dbReference type="GO" id="GO:0046872">
    <property type="term" value="F:metal ion binding"/>
    <property type="evidence" value="ECO:0007669"/>
    <property type="project" value="UniProtKB-KW"/>
</dbReference>
<keyword evidence="1" id="KW-0479">Metal-binding</keyword>
<comment type="caution">
    <text evidence="3">The sequence shown here is derived from an EMBL/GenBank/DDBJ whole genome shotgun (WGS) entry which is preliminary data.</text>
</comment>
<dbReference type="RefSeq" id="WP_271203653.1">
    <property type="nucleotide sequence ID" value="NZ_BSFK01000005.1"/>
</dbReference>
<dbReference type="Pfam" id="PF00903">
    <property type="entry name" value="Glyoxalase"/>
    <property type="match status" value="1"/>
</dbReference>
<dbReference type="InterPro" id="IPR037523">
    <property type="entry name" value="VOC_core"/>
</dbReference>
<accession>A0A9W6N299</accession>
<protein>
    <recommendedName>
        <fullName evidence="2">VOC domain-containing protein</fullName>
    </recommendedName>
</protein>
<dbReference type="GO" id="GO:0004462">
    <property type="term" value="F:lactoylglutathione lyase activity"/>
    <property type="evidence" value="ECO:0007669"/>
    <property type="project" value="InterPro"/>
</dbReference>
<feature type="domain" description="VOC" evidence="2">
    <location>
        <begin position="5"/>
        <end position="129"/>
    </location>
</feature>
<evidence type="ECO:0000256" key="1">
    <source>
        <dbReference type="ARBA" id="ARBA00022723"/>
    </source>
</evidence>
<evidence type="ECO:0000259" key="2">
    <source>
        <dbReference type="PROSITE" id="PS51819"/>
    </source>
</evidence>
<evidence type="ECO:0000313" key="4">
    <source>
        <dbReference type="Proteomes" id="UP001143364"/>
    </source>
</evidence>
<evidence type="ECO:0000313" key="3">
    <source>
        <dbReference type="EMBL" id="GLK75714.1"/>
    </source>
</evidence>
<dbReference type="PROSITE" id="PS51819">
    <property type="entry name" value="VOC"/>
    <property type="match status" value="1"/>
</dbReference>
<organism evidence="3 4">
    <name type="scientific">Methylopila jiangsuensis</name>
    <dbReference type="NCBI Taxonomy" id="586230"/>
    <lineage>
        <taxon>Bacteria</taxon>
        <taxon>Pseudomonadati</taxon>
        <taxon>Pseudomonadota</taxon>
        <taxon>Alphaproteobacteria</taxon>
        <taxon>Hyphomicrobiales</taxon>
        <taxon>Methylopilaceae</taxon>
        <taxon>Methylopila</taxon>
    </lineage>
</organism>
<reference evidence="3" key="1">
    <citation type="journal article" date="2014" name="Int. J. Syst. Evol. Microbiol.">
        <title>Complete genome sequence of Corynebacterium casei LMG S-19264T (=DSM 44701T), isolated from a smear-ripened cheese.</title>
        <authorList>
            <consortium name="US DOE Joint Genome Institute (JGI-PGF)"/>
            <person name="Walter F."/>
            <person name="Albersmeier A."/>
            <person name="Kalinowski J."/>
            <person name="Ruckert C."/>
        </authorList>
    </citation>
    <scope>NUCLEOTIDE SEQUENCE</scope>
    <source>
        <strain evidence="3">VKM B-2555</strain>
    </source>
</reference>
<dbReference type="SUPFAM" id="SSF54593">
    <property type="entry name" value="Glyoxalase/Bleomycin resistance protein/Dihydroxybiphenyl dioxygenase"/>
    <property type="match status" value="1"/>
</dbReference>
<dbReference type="Gene3D" id="3.10.180.10">
    <property type="entry name" value="2,3-Dihydroxybiphenyl 1,2-Dioxygenase, domain 1"/>
    <property type="match status" value="1"/>
</dbReference>
<proteinExistence type="predicted"/>
<name>A0A9W6N299_9HYPH</name>
<dbReference type="EMBL" id="BSFK01000005">
    <property type="protein sequence ID" value="GLK75714.1"/>
    <property type="molecule type" value="Genomic_DNA"/>
</dbReference>
<dbReference type="InterPro" id="IPR004360">
    <property type="entry name" value="Glyas_Fos-R_dOase_dom"/>
</dbReference>
<dbReference type="AlphaFoldDB" id="A0A9W6N299"/>
<sequence length="133" mass="14659">MRVNAYEHVGIRVSDRARSVAFYERLGFREEIDLPAHHANEMATADGVRINLILNGVARDGASNLLQDEPVKWPGLTHVAFVVDDLGALEALLAREDIAITEGPVTLAGRRRTLFIRDPDGTVLEFNQLLDAA</sequence>
<dbReference type="InterPro" id="IPR029068">
    <property type="entry name" value="Glyas_Bleomycin-R_OHBP_Dase"/>
</dbReference>
<dbReference type="PROSITE" id="PS00934">
    <property type="entry name" value="GLYOXALASE_I_1"/>
    <property type="match status" value="1"/>
</dbReference>
<reference evidence="3" key="2">
    <citation type="submission" date="2023-01" db="EMBL/GenBank/DDBJ databases">
        <authorList>
            <person name="Sun Q."/>
            <person name="Evtushenko L."/>
        </authorList>
    </citation>
    <scope>NUCLEOTIDE SEQUENCE</scope>
    <source>
        <strain evidence="3">VKM B-2555</strain>
    </source>
</reference>
<dbReference type="InterPro" id="IPR018146">
    <property type="entry name" value="Glyoxalase_1_CS"/>
</dbReference>